<organism evidence="2 3">
    <name type="scientific">Drosophila gunungcola</name>
    <name type="common">fruit fly</name>
    <dbReference type="NCBI Taxonomy" id="103775"/>
    <lineage>
        <taxon>Eukaryota</taxon>
        <taxon>Metazoa</taxon>
        <taxon>Ecdysozoa</taxon>
        <taxon>Arthropoda</taxon>
        <taxon>Hexapoda</taxon>
        <taxon>Insecta</taxon>
        <taxon>Pterygota</taxon>
        <taxon>Neoptera</taxon>
        <taxon>Endopterygota</taxon>
        <taxon>Diptera</taxon>
        <taxon>Brachycera</taxon>
        <taxon>Muscomorpha</taxon>
        <taxon>Ephydroidea</taxon>
        <taxon>Drosophilidae</taxon>
        <taxon>Drosophila</taxon>
        <taxon>Sophophora</taxon>
    </lineage>
</organism>
<evidence type="ECO:0000256" key="1">
    <source>
        <dbReference type="SAM" id="Phobius"/>
    </source>
</evidence>
<feature type="transmembrane region" description="Helical" evidence="1">
    <location>
        <begin position="51"/>
        <end position="68"/>
    </location>
</feature>
<proteinExistence type="predicted"/>
<keyword evidence="1" id="KW-0472">Membrane</keyword>
<keyword evidence="1" id="KW-0812">Transmembrane</keyword>
<feature type="transmembrane region" description="Helical" evidence="1">
    <location>
        <begin position="16"/>
        <end position="39"/>
    </location>
</feature>
<feature type="transmembrane region" description="Helical" evidence="1">
    <location>
        <begin position="74"/>
        <end position="97"/>
    </location>
</feature>
<dbReference type="Proteomes" id="UP001059596">
    <property type="component" value="Unassembled WGS sequence"/>
</dbReference>
<accession>A0A9Q0BSA0</accession>
<keyword evidence="3" id="KW-1185">Reference proteome</keyword>
<sequence>SCFFLCPQSLPLSKCIAFLVTAWAAYYCFCFYCCCFSLVRKFSVHVLSSHLLLLLFLLRPILFFLLSFTKPLSCPLFCAIYVSFVFLGEFLLFRYFLASTVECKKKKMEILRRFQYYSILGTSIFLSVFAYVCVRIYN</sequence>
<name>A0A9Q0BSA0_9MUSC</name>
<gene>
    <name evidence="2" type="ORF">M5D96_003240</name>
</gene>
<comment type="caution">
    <text evidence="2">The sequence shown here is derived from an EMBL/GenBank/DDBJ whole genome shotgun (WGS) entry which is preliminary data.</text>
</comment>
<feature type="non-terminal residue" evidence="2">
    <location>
        <position position="1"/>
    </location>
</feature>
<evidence type="ECO:0000313" key="3">
    <source>
        <dbReference type="Proteomes" id="UP001059596"/>
    </source>
</evidence>
<feature type="transmembrane region" description="Helical" evidence="1">
    <location>
        <begin position="117"/>
        <end position="137"/>
    </location>
</feature>
<reference evidence="2" key="1">
    <citation type="journal article" date="2023" name="Genome Biol. Evol.">
        <title>Long-read-based Genome Assembly of Drosophila gunungcola Reveals Fewer Chemosensory Genes in Flower-breeding Species.</title>
        <authorList>
            <person name="Negi A."/>
            <person name="Liao B.Y."/>
            <person name="Yeh S.D."/>
        </authorList>
    </citation>
    <scope>NUCLEOTIDE SEQUENCE</scope>
    <source>
        <strain evidence="2">Sukarami</strain>
    </source>
</reference>
<protein>
    <submittedName>
        <fullName evidence="2">Uncharacterized protein</fullName>
    </submittedName>
</protein>
<dbReference type="EMBL" id="JAMKOV010000002">
    <property type="protein sequence ID" value="KAI8041944.1"/>
    <property type="molecule type" value="Genomic_DNA"/>
</dbReference>
<keyword evidence="1" id="KW-1133">Transmembrane helix</keyword>
<dbReference type="AlphaFoldDB" id="A0A9Q0BSA0"/>
<evidence type="ECO:0000313" key="2">
    <source>
        <dbReference type="EMBL" id="KAI8041944.1"/>
    </source>
</evidence>